<dbReference type="Pfam" id="PF14420">
    <property type="entry name" value="Clr5"/>
    <property type="match status" value="1"/>
</dbReference>
<dbReference type="GeneID" id="70123798"/>
<dbReference type="OrthoDB" id="5308957at2759"/>
<sequence length="467" mass="54039">MIDLHSDQWATPEDFDRWRDLIVKLYMEDNRGLKEVKDMMANEHGFHATMKMYKYRLAKWNIHKYKKQGKDSKMGTKASSTSAQKGRPPRLIVVRPFEYEKPTRPSSIVARPLGLRGRPGNIVAKRQMQTPSSQRLSTPEVLRLPEEVIQLSFRLGTGLIDLGLWNSRTEMENPESNKWWGRMILSSQFFDLKKYKQAFETLNTEFDRFASLLEHPDPGLLQGAYLAVLQLDPQVARRFLEFAAEMAAIKLPALHPLRILLSRLNQTDMQELRHYAHQILESYLAALETKLGPSNSGVLVLYENLYDTLDFLSHEKGLHFVDPGAIHQRQLFQIQKLEALGLIPEAQSARIALAFAFWRHGSWEDAEQINDGVLEWLQTHPKEQHSKKLDLWDSLYLRFRCKTKIGTMEDVTRVGREYIDTLERDVGPHNKRVIAAIGHLQEYYKDSGYLKEAEELESAMEEPPETV</sequence>
<dbReference type="RefSeq" id="XP_045951978.1">
    <property type="nucleotide sequence ID" value="XM_046094905.1"/>
</dbReference>
<keyword evidence="4" id="KW-1185">Reference proteome</keyword>
<accession>A0A9P8RGP6</accession>
<dbReference type="Proteomes" id="UP000758603">
    <property type="component" value="Unassembled WGS sequence"/>
</dbReference>
<dbReference type="Gene3D" id="1.25.40.10">
    <property type="entry name" value="Tetratricopeptide repeat domain"/>
    <property type="match status" value="1"/>
</dbReference>
<dbReference type="EMBL" id="JAGPXC010000011">
    <property type="protein sequence ID" value="KAH6645464.1"/>
    <property type="molecule type" value="Genomic_DNA"/>
</dbReference>
<dbReference type="InterPro" id="IPR011990">
    <property type="entry name" value="TPR-like_helical_dom_sf"/>
</dbReference>
<evidence type="ECO:0000313" key="4">
    <source>
        <dbReference type="Proteomes" id="UP000758603"/>
    </source>
</evidence>
<protein>
    <recommendedName>
        <fullName evidence="2">Clr5 domain-containing protein</fullName>
    </recommendedName>
</protein>
<dbReference type="AlphaFoldDB" id="A0A9P8RGP6"/>
<feature type="region of interest" description="Disordered" evidence="1">
    <location>
        <begin position="66"/>
        <end position="87"/>
    </location>
</feature>
<feature type="domain" description="Clr5" evidence="2">
    <location>
        <begin position="12"/>
        <end position="64"/>
    </location>
</feature>
<organism evidence="3 4">
    <name type="scientific">Truncatella angustata</name>
    <dbReference type="NCBI Taxonomy" id="152316"/>
    <lineage>
        <taxon>Eukaryota</taxon>
        <taxon>Fungi</taxon>
        <taxon>Dikarya</taxon>
        <taxon>Ascomycota</taxon>
        <taxon>Pezizomycotina</taxon>
        <taxon>Sordariomycetes</taxon>
        <taxon>Xylariomycetidae</taxon>
        <taxon>Amphisphaeriales</taxon>
        <taxon>Sporocadaceae</taxon>
        <taxon>Truncatella</taxon>
    </lineage>
</organism>
<reference evidence="3" key="1">
    <citation type="journal article" date="2021" name="Nat. Commun.">
        <title>Genetic determinants of endophytism in the Arabidopsis root mycobiome.</title>
        <authorList>
            <person name="Mesny F."/>
            <person name="Miyauchi S."/>
            <person name="Thiergart T."/>
            <person name="Pickel B."/>
            <person name="Atanasova L."/>
            <person name="Karlsson M."/>
            <person name="Huettel B."/>
            <person name="Barry K.W."/>
            <person name="Haridas S."/>
            <person name="Chen C."/>
            <person name="Bauer D."/>
            <person name="Andreopoulos W."/>
            <person name="Pangilinan J."/>
            <person name="LaButti K."/>
            <person name="Riley R."/>
            <person name="Lipzen A."/>
            <person name="Clum A."/>
            <person name="Drula E."/>
            <person name="Henrissat B."/>
            <person name="Kohler A."/>
            <person name="Grigoriev I.V."/>
            <person name="Martin F.M."/>
            <person name="Hacquard S."/>
        </authorList>
    </citation>
    <scope>NUCLEOTIDE SEQUENCE</scope>
    <source>
        <strain evidence="3">MPI-SDFR-AT-0073</strain>
    </source>
</reference>
<evidence type="ECO:0000256" key="1">
    <source>
        <dbReference type="SAM" id="MobiDB-lite"/>
    </source>
</evidence>
<name>A0A9P8RGP6_9PEZI</name>
<evidence type="ECO:0000259" key="2">
    <source>
        <dbReference type="Pfam" id="PF14420"/>
    </source>
</evidence>
<dbReference type="PANTHER" id="PTHR38788:SF3">
    <property type="entry name" value="CLR5 DOMAIN-CONTAINING PROTEIN"/>
    <property type="match status" value="1"/>
</dbReference>
<dbReference type="InterPro" id="IPR025676">
    <property type="entry name" value="Clr5_dom"/>
</dbReference>
<evidence type="ECO:0000313" key="3">
    <source>
        <dbReference type="EMBL" id="KAH6645464.1"/>
    </source>
</evidence>
<proteinExistence type="predicted"/>
<comment type="caution">
    <text evidence="3">The sequence shown here is derived from an EMBL/GenBank/DDBJ whole genome shotgun (WGS) entry which is preliminary data.</text>
</comment>
<dbReference type="PANTHER" id="PTHR38788">
    <property type="entry name" value="CLR5 DOMAIN-CONTAINING PROTEIN"/>
    <property type="match status" value="1"/>
</dbReference>
<gene>
    <name evidence="3" type="ORF">BKA67DRAFT_113182</name>
</gene>